<name>A0ACC3AFX1_9EURO</name>
<reference evidence="1" key="1">
    <citation type="submission" date="2022-10" db="EMBL/GenBank/DDBJ databases">
        <title>Culturing micro-colonial fungi from biological soil crusts in the Mojave desert and describing Neophaeococcomyces mojavensis, and introducing the new genera and species Taxawa tesnikishii.</title>
        <authorList>
            <person name="Kurbessoian T."/>
            <person name="Stajich J.E."/>
        </authorList>
    </citation>
    <scope>NUCLEOTIDE SEQUENCE</scope>
    <source>
        <strain evidence="1">JES_112</strain>
    </source>
</reference>
<keyword evidence="2" id="KW-1185">Reference proteome</keyword>
<protein>
    <submittedName>
        <fullName evidence="1">Uncharacterized protein</fullName>
    </submittedName>
</protein>
<dbReference type="EMBL" id="JAPDRQ010000021">
    <property type="protein sequence ID" value="KAJ9661665.1"/>
    <property type="molecule type" value="Genomic_DNA"/>
</dbReference>
<comment type="caution">
    <text evidence="1">The sequence shown here is derived from an EMBL/GenBank/DDBJ whole genome shotgun (WGS) entry which is preliminary data.</text>
</comment>
<proteinExistence type="predicted"/>
<evidence type="ECO:0000313" key="1">
    <source>
        <dbReference type="EMBL" id="KAJ9661665.1"/>
    </source>
</evidence>
<evidence type="ECO:0000313" key="2">
    <source>
        <dbReference type="Proteomes" id="UP001172386"/>
    </source>
</evidence>
<dbReference type="Proteomes" id="UP001172386">
    <property type="component" value="Unassembled WGS sequence"/>
</dbReference>
<organism evidence="1 2">
    <name type="scientific">Neophaeococcomyces mojaviensis</name>
    <dbReference type="NCBI Taxonomy" id="3383035"/>
    <lineage>
        <taxon>Eukaryota</taxon>
        <taxon>Fungi</taxon>
        <taxon>Dikarya</taxon>
        <taxon>Ascomycota</taxon>
        <taxon>Pezizomycotina</taxon>
        <taxon>Eurotiomycetes</taxon>
        <taxon>Chaetothyriomycetidae</taxon>
        <taxon>Chaetothyriales</taxon>
        <taxon>Chaetothyriales incertae sedis</taxon>
        <taxon>Neophaeococcomyces</taxon>
    </lineage>
</organism>
<sequence length="544" mass="61021">MDPISIACGAVSLTAGISTLLMRISLFVTEVRSARKDMDAVTRELMSLQLCLEALRDDEQQRHIAYPQDMRNSINNILVNIELVFDEMRKLLVKLSSCRMNRRVQWALLEQQEMNKLRSSLEANKMALEVALTVNTISMLASQRKHMIAQNENIVTLIQQTDNIEATTGRIDNKLNVLGDIQRDTAKIDNIGLELINLRDQLTNLTKQSNGQQVLKLFITQSRSCTQSLVQSCTSLKGVADSLNDLTPASELYTSSTLRNSPMLVPGTNTELVQSIHPGPHMVGVESPATDLGSSRPNMICSRCTETISGNFKEDTYHTSSQQQWDIRAQYEKQLEMSGVQINHLTAELASLETEIQQLHIQNDHRLNTLASKYGALLAQKDTQLTERAARFDEYVKACQDREAVIDYEQRRSRDLQGSLDRYKHMIDIKDAQLMDLRRLISSERAQSRGIGLRSEQSTQELSRARTISADGRLAQNIPKVHVTAAPQRAVSVSRGPKTFDEMGMPPPLEGSQPSKGLLGRLRKSDNLEPRNYSKTSAYNNCPV</sequence>
<gene>
    <name evidence="1" type="ORF">H2198_001841</name>
</gene>
<accession>A0ACC3AFX1</accession>